<dbReference type="EMBL" id="ML122256">
    <property type="protein sequence ID" value="RPD63410.1"/>
    <property type="molecule type" value="Genomic_DNA"/>
</dbReference>
<dbReference type="STRING" id="1328759.A0A5C2SIJ0"/>
<feature type="region of interest" description="Disordered" evidence="5">
    <location>
        <begin position="1"/>
        <end position="24"/>
    </location>
</feature>
<dbReference type="PROSITE" id="PS50297">
    <property type="entry name" value="ANK_REP_REGION"/>
    <property type="match status" value="1"/>
</dbReference>
<dbReference type="InterPro" id="IPR002110">
    <property type="entry name" value="Ankyrin_rpt"/>
</dbReference>
<dbReference type="PANTHER" id="PTHR24161">
    <property type="entry name" value="ANK_REP_REGION DOMAIN-CONTAINING PROTEIN-RELATED"/>
    <property type="match status" value="1"/>
</dbReference>
<name>A0A5C2SIJ0_9APHY</name>
<proteinExistence type="predicted"/>
<dbReference type="AlphaFoldDB" id="A0A5C2SIJ0"/>
<dbReference type="Proteomes" id="UP000313359">
    <property type="component" value="Unassembled WGS sequence"/>
</dbReference>
<reference evidence="6" key="1">
    <citation type="journal article" date="2018" name="Genome Biol. Evol.">
        <title>Genomics and development of Lentinus tigrinus, a white-rot wood-decaying mushroom with dimorphic fruiting bodies.</title>
        <authorList>
            <person name="Wu B."/>
            <person name="Xu Z."/>
            <person name="Knudson A."/>
            <person name="Carlson A."/>
            <person name="Chen N."/>
            <person name="Kovaka S."/>
            <person name="LaButti K."/>
            <person name="Lipzen A."/>
            <person name="Pennachio C."/>
            <person name="Riley R."/>
            <person name="Schakwitz W."/>
            <person name="Umezawa K."/>
            <person name="Ohm R.A."/>
            <person name="Grigoriev I.V."/>
            <person name="Nagy L.G."/>
            <person name="Gibbons J."/>
            <person name="Hibbett D."/>
        </authorList>
    </citation>
    <scope>NUCLEOTIDE SEQUENCE [LARGE SCALE GENOMIC DNA]</scope>
    <source>
        <strain evidence="6">ALCF2SS1-6</strain>
    </source>
</reference>
<keyword evidence="2" id="KW-0677">Repeat</keyword>
<dbReference type="InterPro" id="IPR036770">
    <property type="entry name" value="Ankyrin_rpt-contain_sf"/>
</dbReference>
<evidence type="ECO:0000313" key="7">
    <source>
        <dbReference type="Proteomes" id="UP000313359"/>
    </source>
</evidence>
<evidence type="ECO:0000256" key="5">
    <source>
        <dbReference type="SAM" id="MobiDB-lite"/>
    </source>
</evidence>
<dbReference type="SMART" id="SM00248">
    <property type="entry name" value="ANK"/>
    <property type="match status" value="1"/>
</dbReference>
<dbReference type="OrthoDB" id="6781668at2759"/>
<dbReference type="EC" id="2.3.1.225" evidence="1"/>
<accession>A0A5C2SIJ0</accession>
<dbReference type="SUPFAM" id="SSF48403">
    <property type="entry name" value="Ankyrin repeat"/>
    <property type="match status" value="1"/>
</dbReference>
<feature type="repeat" description="ANK" evidence="4">
    <location>
        <begin position="71"/>
        <end position="103"/>
    </location>
</feature>
<dbReference type="PROSITE" id="PS50088">
    <property type="entry name" value="ANK_REPEAT"/>
    <property type="match status" value="1"/>
</dbReference>
<evidence type="ECO:0000256" key="2">
    <source>
        <dbReference type="ARBA" id="ARBA00022737"/>
    </source>
</evidence>
<protein>
    <recommendedName>
        <fullName evidence="1">protein S-acyltransferase</fullName>
        <ecNumber evidence="1">2.3.1.225</ecNumber>
    </recommendedName>
</protein>
<dbReference type="Pfam" id="PF12796">
    <property type="entry name" value="Ank_2"/>
    <property type="match status" value="1"/>
</dbReference>
<evidence type="ECO:0000256" key="3">
    <source>
        <dbReference type="ARBA" id="ARBA00023043"/>
    </source>
</evidence>
<dbReference type="GO" id="GO:0019706">
    <property type="term" value="F:protein-cysteine S-palmitoyltransferase activity"/>
    <property type="evidence" value="ECO:0007669"/>
    <property type="project" value="UniProtKB-EC"/>
</dbReference>
<evidence type="ECO:0000256" key="1">
    <source>
        <dbReference type="ARBA" id="ARBA00012210"/>
    </source>
</evidence>
<keyword evidence="3 4" id="KW-0040">ANK repeat</keyword>
<evidence type="ECO:0000256" key="4">
    <source>
        <dbReference type="PROSITE-ProRule" id="PRU00023"/>
    </source>
</evidence>
<gene>
    <name evidence="6" type="ORF">L227DRAFT_388652</name>
</gene>
<feature type="compositionally biased region" description="Low complexity" evidence="5">
    <location>
        <begin position="12"/>
        <end position="24"/>
    </location>
</feature>
<sequence length="277" mass="30310">MDDFVSSKGEPSASAVTTTSATGSSMTFPQALQTMQEPDVNIFVAAQRGDVETIRSLIESGKASATDRDEQNITPLHWAAINAQVAACRYLLEQGAEVDALGGDLVATPMQWAARSRCARLARTHFAHVGRLPGRRALCRTLAQAWRKSEHERRYWPHTASLGGCPRQPDMHPEARRSRCGRACEGWGGQDCARYGCRVEEPGGMEACTGGGWVHGGRCAKAEAPQREKHEDCHLLHADPLPIFDVYDPHDSPMVHWNNPRNGAILRHAPHCNTSSA</sequence>
<organism evidence="6 7">
    <name type="scientific">Lentinus tigrinus ALCF2SS1-6</name>
    <dbReference type="NCBI Taxonomy" id="1328759"/>
    <lineage>
        <taxon>Eukaryota</taxon>
        <taxon>Fungi</taxon>
        <taxon>Dikarya</taxon>
        <taxon>Basidiomycota</taxon>
        <taxon>Agaricomycotina</taxon>
        <taxon>Agaricomycetes</taxon>
        <taxon>Polyporales</taxon>
        <taxon>Polyporaceae</taxon>
        <taxon>Lentinus</taxon>
    </lineage>
</organism>
<dbReference type="PANTHER" id="PTHR24161:SF85">
    <property type="entry name" value="PALMITOYLTRANSFERASE HIP14"/>
    <property type="match status" value="1"/>
</dbReference>
<evidence type="ECO:0000313" key="6">
    <source>
        <dbReference type="EMBL" id="RPD63410.1"/>
    </source>
</evidence>
<keyword evidence="7" id="KW-1185">Reference proteome</keyword>
<dbReference type="Gene3D" id="1.25.40.20">
    <property type="entry name" value="Ankyrin repeat-containing domain"/>
    <property type="match status" value="1"/>
</dbReference>